<evidence type="ECO:0000256" key="2">
    <source>
        <dbReference type="ARBA" id="ARBA00022670"/>
    </source>
</evidence>
<evidence type="ECO:0000256" key="4">
    <source>
        <dbReference type="ARBA" id="ARBA00022801"/>
    </source>
</evidence>
<feature type="transmembrane region" description="Helical" evidence="8">
    <location>
        <begin position="245"/>
        <end position="264"/>
    </location>
</feature>
<reference evidence="11" key="1">
    <citation type="submission" date="2019-01" db="EMBL/GenBank/DDBJ databases">
        <title>Anaerobic oxidation of ethane by archaea from a marine hydrocarbon seep.</title>
        <authorList>
            <person name="Musat F."/>
        </authorList>
    </citation>
    <scope>NUCLEOTIDE SEQUENCE [LARGE SCALE GENOMIC DNA]</scope>
</reference>
<dbReference type="PANTHER" id="PTHR31412:SF0">
    <property type="entry name" value="ZINC METALLOPROTEASE EGY1, CHLOROPLASTIC-RELATED"/>
    <property type="match status" value="1"/>
</dbReference>
<name>A0A8B3S6M1_9EURY</name>
<evidence type="ECO:0000313" key="10">
    <source>
        <dbReference type="EMBL" id="RZB33165.1"/>
    </source>
</evidence>
<feature type="transmembrane region" description="Helical" evidence="8">
    <location>
        <begin position="311"/>
        <end position="330"/>
    </location>
</feature>
<keyword evidence="6 8" id="KW-1133">Transmembrane helix</keyword>
<feature type="transmembrane region" description="Helical" evidence="8">
    <location>
        <begin position="188"/>
        <end position="210"/>
    </location>
</feature>
<feature type="transmembrane region" description="Helical" evidence="8">
    <location>
        <begin position="125"/>
        <end position="146"/>
    </location>
</feature>
<keyword evidence="5" id="KW-0809">Transit peptide</keyword>
<proteinExistence type="predicted"/>
<feature type="transmembrane region" description="Helical" evidence="8">
    <location>
        <begin position="158"/>
        <end position="176"/>
    </location>
</feature>
<gene>
    <name evidence="10" type="ORF">AEth_00084</name>
</gene>
<evidence type="ECO:0000256" key="7">
    <source>
        <dbReference type="ARBA" id="ARBA00023136"/>
    </source>
</evidence>
<sequence>MKEGIGPGNVTDFINTCINILTPYFSVYDYTYGEDAVVLHGTPLVDEKELQKELYNLFITKGFQTEFKYHLGEYVIVIRKRVEEKKERVWINILLAVATFFTTMIMGATMFGVNPTAQPHLIYKGLPFTIAIMTVLGSHEMGHYIVARMHGMKTSLPYFIPFPSIIGTMGAVIKQRSPIQNREALFDVGISGPLVGLIVSVIVTLIGLTLPPVNIQHIGGEVIGVQLPPLFVFLANIVGHAGESMHPVAFAGWVGMLITSLNLIPAGQLDGGHVLRAMLGKKASYISSLTPFALIILGLVVTYMLKQEGTIWLFWGVFLSFFAAAGHPPPIDDVRPIDRRRMLLGIITFILATLCITLTPFKLM</sequence>
<dbReference type="InterPro" id="IPR044838">
    <property type="entry name" value="EGY1-like"/>
</dbReference>
<comment type="caution">
    <text evidence="10">The sequence shown here is derived from an EMBL/GenBank/DDBJ whole genome shotgun (WGS) entry which is preliminary data.</text>
</comment>
<keyword evidence="7 8" id="KW-0472">Membrane</keyword>
<evidence type="ECO:0000256" key="8">
    <source>
        <dbReference type="SAM" id="Phobius"/>
    </source>
</evidence>
<protein>
    <recommendedName>
        <fullName evidence="9">Peptidase M50 domain-containing protein</fullName>
    </recommendedName>
</protein>
<evidence type="ECO:0000256" key="3">
    <source>
        <dbReference type="ARBA" id="ARBA00022692"/>
    </source>
</evidence>
<dbReference type="Pfam" id="PF02163">
    <property type="entry name" value="Peptidase_M50"/>
    <property type="match status" value="1"/>
</dbReference>
<evidence type="ECO:0000256" key="1">
    <source>
        <dbReference type="ARBA" id="ARBA00004141"/>
    </source>
</evidence>
<comment type="subcellular location">
    <subcellularLocation>
        <location evidence="1">Membrane</location>
        <topology evidence="1">Multi-pass membrane protein</topology>
    </subcellularLocation>
</comment>
<feature type="transmembrane region" description="Helical" evidence="8">
    <location>
        <begin position="342"/>
        <end position="361"/>
    </location>
</feature>
<dbReference type="AlphaFoldDB" id="A0A8B3S6M1"/>
<dbReference type="GO" id="GO:0008233">
    <property type="term" value="F:peptidase activity"/>
    <property type="evidence" value="ECO:0007669"/>
    <property type="project" value="UniProtKB-KW"/>
</dbReference>
<dbReference type="GO" id="GO:0016020">
    <property type="term" value="C:membrane"/>
    <property type="evidence" value="ECO:0007669"/>
    <property type="project" value="UniProtKB-SubCell"/>
</dbReference>
<dbReference type="CDD" id="cd06160">
    <property type="entry name" value="S2P-M50_like_2"/>
    <property type="match status" value="1"/>
</dbReference>
<dbReference type="GO" id="GO:0006508">
    <property type="term" value="P:proteolysis"/>
    <property type="evidence" value="ECO:0007669"/>
    <property type="project" value="UniProtKB-KW"/>
</dbReference>
<keyword evidence="4" id="KW-0378">Hydrolase</keyword>
<dbReference type="Proteomes" id="UP000291831">
    <property type="component" value="Unassembled WGS sequence"/>
</dbReference>
<evidence type="ECO:0000256" key="5">
    <source>
        <dbReference type="ARBA" id="ARBA00022946"/>
    </source>
</evidence>
<feature type="transmembrane region" description="Helical" evidence="8">
    <location>
        <begin position="285"/>
        <end position="305"/>
    </location>
</feature>
<evidence type="ECO:0000259" key="9">
    <source>
        <dbReference type="Pfam" id="PF02163"/>
    </source>
</evidence>
<evidence type="ECO:0000313" key="11">
    <source>
        <dbReference type="Proteomes" id="UP000291831"/>
    </source>
</evidence>
<evidence type="ECO:0000256" key="6">
    <source>
        <dbReference type="ARBA" id="ARBA00022989"/>
    </source>
</evidence>
<feature type="transmembrane region" description="Helical" evidence="8">
    <location>
        <begin position="222"/>
        <end position="239"/>
    </location>
</feature>
<organism evidence="10 11">
    <name type="scientific">Candidatus Argoarchaeum ethanivorans</name>
    <dbReference type="NCBI Taxonomy" id="2608793"/>
    <lineage>
        <taxon>Archaea</taxon>
        <taxon>Methanobacteriati</taxon>
        <taxon>Methanobacteriota</taxon>
        <taxon>Stenosarchaea group</taxon>
        <taxon>Methanomicrobia</taxon>
        <taxon>Methanosarcinales</taxon>
        <taxon>Methanosarcinales incertae sedis</taxon>
        <taxon>GOM Arc I cluster</taxon>
        <taxon>Candidatus Argoarchaeum</taxon>
    </lineage>
</organism>
<accession>A0A8B3S6M1</accession>
<feature type="domain" description="Peptidase M50" evidence="9">
    <location>
        <begin position="128"/>
        <end position="287"/>
    </location>
</feature>
<dbReference type="EMBL" id="RPGO01000002">
    <property type="protein sequence ID" value="RZB33165.1"/>
    <property type="molecule type" value="Genomic_DNA"/>
</dbReference>
<dbReference type="PANTHER" id="PTHR31412">
    <property type="entry name" value="ZINC METALLOPROTEASE EGY1"/>
    <property type="match status" value="1"/>
</dbReference>
<keyword evidence="2" id="KW-0645">Protease</keyword>
<keyword evidence="3 8" id="KW-0812">Transmembrane</keyword>
<feature type="transmembrane region" description="Helical" evidence="8">
    <location>
        <begin position="89"/>
        <end position="113"/>
    </location>
</feature>
<dbReference type="InterPro" id="IPR008915">
    <property type="entry name" value="Peptidase_M50"/>
</dbReference>